<dbReference type="EMBL" id="MN739324">
    <property type="protein sequence ID" value="QHS98810.1"/>
    <property type="molecule type" value="Genomic_DNA"/>
</dbReference>
<dbReference type="SUPFAM" id="SSF68906">
    <property type="entry name" value="SAP domain"/>
    <property type="match status" value="1"/>
</dbReference>
<name>A0A6C0C317_9ZZZZ</name>
<accession>A0A6C0C317</accession>
<reference evidence="1" key="1">
    <citation type="journal article" date="2020" name="Nature">
        <title>Giant virus diversity and host interactions through global metagenomics.</title>
        <authorList>
            <person name="Schulz F."/>
            <person name="Roux S."/>
            <person name="Paez-Espino D."/>
            <person name="Jungbluth S."/>
            <person name="Walsh D.A."/>
            <person name="Denef V.J."/>
            <person name="McMahon K.D."/>
            <person name="Konstantinidis K.T."/>
            <person name="Eloe-Fadrosh E.A."/>
            <person name="Kyrpides N.C."/>
            <person name="Woyke T."/>
        </authorList>
    </citation>
    <scope>NUCLEOTIDE SEQUENCE</scope>
    <source>
        <strain evidence="1">GVMAG-M-3300020185-18</strain>
    </source>
</reference>
<dbReference type="InterPro" id="IPR036361">
    <property type="entry name" value="SAP_dom_sf"/>
</dbReference>
<proteinExistence type="predicted"/>
<protein>
    <recommendedName>
        <fullName evidence="2">SAP domain-containing protein</fullName>
    </recommendedName>
</protein>
<evidence type="ECO:0000313" key="1">
    <source>
        <dbReference type="EMBL" id="QHS98810.1"/>
    </source>
</evidence>
<organism evidence="1">
    <name type="scientific">viral metagenome</name>
    <dbReference type="NCBI Taxonomy" id="1070528"/>
    <lineage>
        <taxon>unclassified sequences</taxon>
        <taxon>metagenomes</taxon>
        <taxon>organismal metagenomes</taxon>
    </lineage>
</organism>
<sequence>MTSYIAKFKEENLKISPKSAKRLSPTTFLKLFVYEKVPCSENKQKMCKLSETDFNIPGYKHYEKIKNFNYNCSQLKSICRYYKLKISGNKKELRYRVWNYLKFSFYSKKIQKCYKKYLIKCFNKYKGGKYKNYTNDTDFMTLEPIHSIPYYQLISYKDKDDFTYAFDICSLYNLYLNSIKNMDDVANVYNPYNRNKLPKFLYINMKKMIILSKILKFKIEFIIPQVENDDISEKKKIELRLQNLFHQIDLLGFITDVDWFLNLSEHRLIRYLRELIDIWEYRAQLAPSMKKKICPPLGQPFTSVSWSFLNNTNLLGRRKILLNIMEIFINNGVDESSRYSGAVYVLGALTIVSNNAANSLPWLYESFMTNNNN</sequence>
<evidence type="ECO:0008006" key="2">
    <source>
        <dbReference type="Google" id="ProtNLM"/>
    </source>
</evidence>
<dbReference type="AlphaFoldDB" id="A0A6C0C317"/>